<dbReference type="AlphaFoldDB" id="A0AA39MAN3"/>
<protein>
    <recommendedName>
        <fullName evidence="1">DSBA-like thioredoxin domain-containing protein</fullName>
    </recommendedName>
</protein>
<name>A0AA39MAN3_9BILA</name>
<dbReference type="GO" id="GO:0004364">
    <property type="term" value="F:glutathione transferase activity"/>
    <property type="evidence" value="ECO:0007669"/>
    <property type="project" value="TreeGrafter"/>
</dbReference>
<evidence type="ECO:0000313" key="3">
    <source>
        <dbReference type="Proteomes" id="UP001175271"/>
    </source>
</evidence>
<dbReference type="InterPro" id="IPR001853">
    <property type="entry name" value="DSBA-like_thioredoxin_dom"/>
</dbReference>
<keyword evidence="3" id="KW-1185">Reference proteome</keyword>
<sequence length="215" mass="24543">MSFPKGNVVEVYYDVISPYSWMAIEVPDELCQKVHFLQVFLVLYWSPMNHGAALHNLIISLHYFSFVNRLFFRQGDRKALGCWNKPVRYDTLNAQCFLTSIELNNPKYLIVACQEVFKRMWLTGKPVHQIEHLKEAAVNIGLPDADKIISAIGSPRVKETLKKRTHTATDIGAFGTPWIIVKRPDKSAISFFGMTPMAMIVDLLKCSDPLIRSKI</sequence>
<reference evidence="2" key="1">
    <citation type="submission" date="2023-06" db="EMBL/GenBank/DDBJ databases">
        <title>Genomic analysis of the entomopathogenic nematode Steinernema hermaphroditum.</title>
        <authorList>
            <person name="Schwarz E.M."/>
            <person name="Heppert J.K."/>
            <person name="Baniya A."/>
            <person name="Schwartz H.T."/>
            <person name="Tan C.-H."/>
            <person name="Antoshechkin I."/>
            <person name="Sternberg P.W."/>
            <person name="Goodrich-Blair H."/>
            <person name="Dillman A.R."/>
        </authorList>
    </citation>
    <scope>NUCLEOTIDE SEQUENCE</scope>
    <source>
        <strain evidence="2">PS9179</strain>
        <tissue evidence="2">Whole animal</tissue>
    </source>
</reference>
<feature type="domain" description="DSBA-like thioredoxin" evidence="1">
    <location>
        <begin position="90"/>
        <end position="204"/>
    </location>
</feature>
<evidence type="ECO:0000259" key="1">
    <source>
        <dbReference type="Pfam" id="PF01323"/>
    </source>
</evidence>
<proteinExistence type="predicted"/>
<evidence type="ECO:0000313" key="2">
    <source>
        <dbReference type="EMBL" id="KAK0426888.1"/>
    </source>
</evidence>
<accession>A0AA39MAN3</accession>
<dbReference type="Proteomes" id="UP001175271">
    <property type="component" value="Unassembled WGS sequence"/>
</dbReference>
<comment type="caution">
    <text evidence="2">The sequence shown here is derived from an EMBL/GenBank/DDBJ whole genome shotgun (WGS) entry which is preliminary data.</text>
</comment>
<dbReference type="SUPFAM" id="SSF52833">
    <property type="entry name" value="Thioredoxin-like"/>
    <property type="match status" value="1"/>
</dbReference>
<dbReference type="PANTHER" id="PTHR42943">
    <property type="entry name" value="GLUTATHIONE S-TRANSFERASE KAPPA"/>
    <property type="match status" value="1"/>
</dbReference>
<dbReference type="PANTHER" id="PTHR42943:SF2">
    <property type="entry name" value="GLUTATHIONE S-TRANSFERASE KAPPA 1"/>
    <property type="match status" value="1"/>
</dbReference>
<dbReference type="GO" id="GO:0005777">
    <property type="term" value="C:peroxisome"/>
    <property type="evidence" value="ECO:0007669"/>
    <property type="project" value="TreeGrafter"/>
</dbReference>
<dbReference type="InterPro" id="IPR051924">
    <property type="entry name" value="GST_Kappa/NadH"/>
</dbReference>
<dbReference type="GO" id="GO:0006749">
    <property type="term" value="P:glutathione metabolic process"/>
    <property type="evidence" value="ECO:0007669"/>
    <property type="project" value="TreeGrafter"/>
</dbReference>
<dbReference type="GO" id="GO:0005739">
    <property type="term" value="C:mitochondrion"/>
    <property type="evidence" value="ECO:0007669"/>
    <property type="project" value="TreeGrafter"/>
</dbReference>
<gene>
    <name evidence="2" type="ORF">QR680_009949</name>
</gene>
<dbReference type="GO" id="GO:0004602">
    <property type="term" value="F:glutathione peroxidase activity"/>
    <property type="evidence" value="ECO:0007669"/>
    <property type="project" value="TreeGrafter"/>
</dbReference>
<dbReference type="InterPro" id="IPR036249">
    <property type="entry name" value="Thioredoxin-like_sf"/>
</dbReference>
<dbReference type="EMBL" id="JAUCMV010000001">
    <property type="protein sequence ID" value="KAK0426888.1"/>
    <property type="molecule type" value="Genomic_DNA"/>
</dbReference>
<dbReference type="Gene3D" id="3.40.30.10">
    <property type="entry name" value="Glutaredoxin"/>
    <property type="match status" value="1"/>
</dbReference>
<dbReference type="Pfam" id="PF01323">
    <property type="entry name" value="DSBA"/>
    <property type="match status" value="1"/>
</dbReference>
<organism evidence="2 3">
    <name type="scientific">Steinernema hermaphroditum</name>
    <dbReference type="NCBI Taxonomy" id="289476"/>
    <lineage>
        <taxon>Eukaryota</taxon>
        <taxon>Metazoa</taxon>
        <taxon>Ecdysozoa</taxon>
        <taxon>Nematoda</taxon>
        <taxon>Chromadorea</taxon>
        <taxon>Rhabditida</taxon>
        <taxon>Tylenchina</taxon>
        <taxon>Panagrolaimomorpha</taxon>
        <taxon>Strongyloidoidea</taxon>
        <taxon>Steinernematidae</taxon>
        <taxon>Steinernema</taxon>
    </lineage>
</organism>